<gene>
    <name evidence="8" type="primary">fliT</name>
    <name evidence="8" type="ORF">OXH55_07190</name>
</gene>
<reference evidence="8" key="1">
    <citation type="submission" date="2022-12" db="EMBL/GenBank/DDBJ databases">
        <authorList>
            <person name="Wang J."/>
        </authorList>
    </citation>
    <scope>NUCLEOTIDE SEQUENCE</scope>
    <source>
        <strain evidence="8">HY-42-06</strain>
    </source>
</reference>
<sequence length="112" mass="13395">MMLKDKLVDYRDLTMLLINVLEKGELNTLEDNLKKRQEIIEDINKLDYTYEQFRSVSEEINLVLLEQKLNTLMNNKKQEIRVKINNVKKSRNAHNAYNKSFINSSFFLKKQI</sequence>
<name>A0ABT4CMY5_9CLOT</name>
<comment type="subcellular location">
    <subcellularLocation>
        <location evidence="1">Cytoplasm</location>
        <location evidence="1">Cytosol</location>
    </subcellularLocation>
</comment>
<keyword evidence="9" id="KW-1185">Reference proteome</keyword>
<dbReference type="EMBL" id="JAPQES010000002">
    <property type="protein sequence ID" value="MCY6370417.1"/>
    <property type="molecule type" value="Genomic_DNA"/>
</dbReference>
<comment type="caution">
    <text evidence="8">The sequence shown here is derived from an EMBL/GenBank/DDBJ whole genome shotgun (WGS) entry which is preliminary data.</text>
</comment>
<evidence type="ECO:0000256" key="3">
    <source>
        <dbReference type="ARBA" id="ARBA00022795"/>
    </source>
</evidence>
<evidence type="ECO:0000256" key="5">
    <source>
        <dbReference type="ARBA" id="ARBA00093765"/>
    </source>
</evidence>
<evidence type="ECO:0000256" key="6">
    <source>
        <dbReference type="ARBA" id="ARBA00093785"/>
    </source>
</evidence>
<dbReference type="Proteomes" id="UP001079657">
    <property type="component" value="Unassembled WGS sequence"/>
</dbReference>
<keyword evidence="2" id="KW-0963">Cytoplasm</keyword>
<evidence type="ECO:0000256" key="4">
    <source>
        <dbReference type="ARBA" id="ARBA00023186"/>
    </source>
</evidence>
<protein>
    <recommendedName>
        <fullName evidence="7">Flagellar protein FliT</fullName>
    </recommendedName>
</protein>
<evidence type="ECO:0000313" key="8">
    <source>
        <dbReference type="EMBL" id="MCY6370417.1"/>
    </source>
</evidence>
<keyword evidence="3" id="KW-1005">Bacterial flagellum biogenesis</keyword>
<evidence type="ECO:0000313" key="9">
    <source>
        <dbReference type="Proteomes" id="UP001079657"/>
    </source>
</evidence>
<organism evidence="8 9">
    <name type="scientific">Clostridium ganghwense</name>
    <dbReference type="NCBI Taxonomy" id="312089"/>
    <lineage>
        <taxon>Bacteria</taxon>
        <taxon>Bacillati</taxon>
        <taxon>Bacillota</taxon>
        <taxon>Clostridia</taxon>
        <taxon>Eubacteriales</taxon>
        <taxon>Clostridiaceae</taxon>
        <taxon>Clostridium</taxon>
    </lineage>
</organism>
<evidence type="ECO:0000256" key="1">
    <source>
        <dbReference type="ARBA" id="ARBA00004514"/>
    </source>
</evidence>
<proteinExistence type="inferred from homology"/>
<accession>A0ABT4CMY5</accession>
<comment type="similarity">
    <text evidence="6">Belongs to the bacillales FliT family.</text>
</comment>
<evidence type="ECO:0000256" key="7">
    <source>
        <dbReference type="ARBA" id="ARBA00093797"/>
    </source>
</evidence>
<keyword evidence="8" id="KW-0969">Cilium</keyword>
<keyword evidence="8" id="KW-0966">Cell projection</keyword>
<dbReference type="RefSeq" id="WP_268049158.1">
    <property type="nucleotide sequence ID" value="NZ_JAPQES010000002.1"/>
</dbReference>
<keyword evidence="4" id="KW-0143">Chaperone</keyword>
<dbReference type="InterPro" id="IPR008622">
    <property type="entry name" value="FliT"/>
</dbReference>
<evidence type="ECO:0000256" key="2">
    <source>
        <dbReference type="ARBA" id="ARBA00022490"/>
    </source>
</evidence>
<keyword evidence="8" id="KW-0282">Flagellum</keyword>
<dbReference type="Pfam" id="PF05400">
    <property type="entry name" value="FliT"/>
    <property type="match status" value="1"/>
</dbReference>
<comment type="function">
    <text evidence="5">May act as an export chaperone for the filament capping protein FliD.</text>
</comment>